<dbReference type="AlphaFoldDB" id="A0A5N5WXX4"/>
<proteinExistence type="predicted"/>
<evidence type="ECO:0000313" key="2">
    <source>
        <dbReference type="Proteomes" id="UP000326565"/>
    </source>
</evidence>
<protein>
    <submittedName>
        <fullName evidence="1">Uncharacterized protein</fullName>
    </submittedName>
</protein>
<organism evidence="1 2">
    <name type="scientific">Aspergillus leporis</name>
    <dbReference type="NCBI Taxonomy" id="41062"/>
    <lineage>
        <taxon>Eukaryota</taxon>
        <taxon>Fungi</taxon>
        <taxon>Dikarya</taxon>
        <taxon>Ascomycota</taxon>
        <taxon>Pezizomycotina</taxon>
        <taxon>Eurotiomycetes</taxon>
        <taxon>Eurotiomycetidae</taxon>
        <taxon>Eurotiales</taxon>
        <taxon>Aspergillaceae</taxon>
        <taxon>Aspergillus</taxon>
        <taxon>Aspergillus subgen. Circumdati</taxon>
    </lineage>
</organism>
<evidence type="ECO:0000313" key="1">
    <source>
        <dbReference type="EMBL" id="KAB8073403.1"/>
    </source>
</evidence>
<dbReference type="OrthoDB" id="3497702at2759"/>
<gene>
    <name evidence="1" type="ORF">BDV29DRAFT_175505</name>
</gene>
<accession>A0A5N5WXX4</accession>
<sequence length="124" mass="13831">MLLASGTRSCYMHPSASSFFEPWSDDVVVKLSNDWSGAHAKANVPINGKPYSIESLYGKSDLKKDGGIYATSVELIEFHKDTECVVFQDDPYVRAGIDAEKPWTFLDRGAWVNMNDGIVACRRH</sequence>
<dbReference type="Proteomes" id="UP000326565">
    <property type="component" value="Unassembled WGS sequence"/>
</dbReference>
<reference evidence="1 2" key="1">
    <citation type="submission" date="2019-04" db="EMBL/GenBank/DDBJ databases">
        <title>Friends and foes A comparative genomics study of 23 Aspergillus species from section Flavi.</title>
        <authorList>
            <consortium name="DOE Joint Genome Institute"/>
            <person name="Kjaerbolling I."/>
            <person name="Vesth T."/>
            <person name="Frisvad J.C."/>
            <person name="Nybo J.L."/>
            <person name="Theobald S."/>
            <person name="Kildgaard S."/>
            <person name="Isbrandt T."/>
            <person name="Kuo A."/>
            <person name="Sato A."/>
            <person name="Lyhne E.K."/>
            <person name="Kogle M.E."/>
            <person name="Wiebenga A."/>
            <person name="Kun R.S."/>
            <person name="Lubbers R.J."/>
            <person name="Makela M.R."/>
            <person name="Barry K."/>
            <person name="Chovatia M."/>
            <person name="Clum A."/>
            <person name="Daum C."/>
            <person name="Haridas S."/>
            <person name="He G."/>
            <person name="LaButti K."/>
            <person name="Lipzen A."/>
            <person name="Mondo S."/>
            <person name="Riley R."/>
            <person name="Salamov A."/>
            <person name="Simmons B.A."/>
            <person name="Magnuson J.K."/>
            <person name="Henrissat B."/>
            <person name="Mortensen U.H."/>
            <person name="Larsen T.O."/>
            <person name="Devries R.P."/>
            <person name="Grigoriev I.V."/>
            <person name="Machida M."/>
            <person name="Baker S.E."/>
            <person name="Andersen M.R."/>
        </authorList>
    </citation>
    <scope>NUCLEOTIDE SEQUENCE [LARGE SCALE GENOMIC DNA]</scope>
    <source>
        <strain evidence="1 2">CBS 151.66</strain>
    </source>
</reference>
<dbReference type="EMBL" id="ML732227">
    <property type="protein sequence ID" value="KAB8073403.1"/>
    <property type="molecule type" value="Genomic_DNA"/>
</dbReference>
<keyword evidence="2" id="KW-1185">Reference proteome</keyword>
<name>A0A5N5WXX4_9EURO</name>